<dbReference type="EMBL" id="UPPP01000106">
    <property type="protein sequence ID" value="VBB09158.1"/>
    <property type="molecule type" value="Genomic_DNA"/>
</dbReference>
<keyword evidence="1" id="KW-0812">Transmembrane</keyword>
<proteinExistence type="predicted"/>
<protein>
    <submittedName>
        <fullName evidence="2">Uncharacterized protein</fullName>
    </submittedName>
</protein>
<evidence type="ECO:0000256" key="1">
    <source>
        <dbReference type="SAM" id="Phobius"/>
    </source>
</evidence>
<keyword evidence="1" id="KW-1133">Transmembrane helix</keyword>
<evidence type="ECO:0000313" key="3">
    <source>
        <dbReference type="Proteomes" id="UP000277811"/>
    </source>
</evidence>
<name>A0A498RJG2_9FIRM</name>
<feature type="transmembrane region" description="Helical" evidence="1">
    <location>
        <begin position="54"/>
        <end position="72"/>
    </location>
</feature>
<evidence type="ECO:0000313" key="2">
    <source>
        <dbReference type="EMBL" id="VBB09158.1"/>
    </source>
</evidence>
<dbReference type="AlphaFoldDB" id="A0A498RJG2"/>
<keyword evidence="1" id="KW-0472">Membrane</keyword>
<gene>
    <name evidence="2" type="ORF">LUCI_4444</name>
</gene>
<feature type="transmembrane region" description="Helical" evidence="1">
    <location>
        <begin position="148"/>
        <end position="170"/>
    </location>
</feature>
<reference evidence="2 3" key="1">
    <citation type="submission" date="2018-06" db="EMBL/GenBank/DDBJ databases">
        <authorList>
            <person name="Strepis N."/>
        </authorList>
    </citation>
    <scope>NUCLEOTIDE SEQUENCE [LARGE SCALE GENOMIC DNA]</scope>
    <source>
        <strain evidence="2">LUCI</strain>
    </source>
</reference>
<dbReference type="Proteomes" id="UP000277811">
    <property type="component" value="Unassembled WGS sequence"/>
</dbReference>
<feature type="transmembrane region" description="Helical" evidence="1">
    <location>
        <begin position="26"/>
        <end position="47"/>
    </location>
</feature>
<feature type="transmembrane region" description="Helical" evidence="1">
    <location>
        <begin position="84"/>
        <end position="105"/>
    </location>
</feature>
<accession>A0A498RJG2</accession>
<organism evidence="2 3">
    <name type="scientific">Lucifera butyrica</name>
    <dbReference type="NCBI Taxonomy" id="1351585"/>
    <lineage>
        <taxon>Bacteria</taxon>
        <taxon>Bacillati</taxon>
        <taxon>Bacillota</taxon>
        <taxon>Negativicutes</taxon>
        <taxon>Veillonellales</taxon>
        <taxon>Veillonellaceae</taxon>
        <taxon>Lucifera</taxon>
    </lineage>
</organism>
<sequence length="202" mass="23428">MDIVETQRLLANLLYSHWLSEELFSFSWFTIVIPMVVLSGMFVILVDKSRLRELILYGSILAVAYGLIYPIASTMTLWQFQNNLIPYALDLVPFAFIFHPILHIFAYQYASSWKSFAITNTISAGLFAFVALPVYVWLKVIQFYNWNYLYSFILAWGISFIARAVVIWLADIEQRHSTQPNQVSLSPRIQPAMKLLEDDENE</sequence>
<keyword evidence="3" id="KW-1185">Reference proteome</keyword>
<feature type="transmembrane region" description="Helical" evidence="1">
    <location>
        <begin position="117"/>
        <end position="136"/>
    </location>
</feature>